<name>A0A450TMC6_9GAMM</name>
<proteinExistence type="predicted"/>
<dbReference type="Gene3D" id="3.40.50.9200">
    <property type="entry name" value="Hypothetical protein MTH538"/>
    <property type="match status" value="1"/>
</dbReference>
<feature type="domain" description="Thoeris protein ThsB TIR-like" evidence="1">
    <location>
        <begin position="10"/>
        <end position="108"/>
    </location>
</feature>
<sequence>MPALKTYRLFISHSWAYGDAYEKLVGFFHEHQNFHWQNYSIPKNDPIHNASDDTLLYNAINRQIAPVNCVVMLAGVYSTYSRWINKEIQISKLDHNKPIIAVAPWGAERTSKMVKDYADKIVAWQSKSIVDAIREYSI</sequence>
<dbReference type="InterPro" id="IPR015032">
    <property type="entry name" value="ThsB__TIR-like_domain"/>
</dbReference>
<protein>
    <submittedName>
        <fullName evidence="2">MTH538 TIR-like domain (DUF1863)</fullName>
    </submittedName>
</protein>
<evidence type="ECO:0000313" key="2">
    <source>
        <dbReference type="EMBL" id="VFJ68870.1"/>
    </source>
</evidence>
<dbReference type="InterPro" id="IPR036490">
    <property type="entry name" value="ThsB_TIR-like_sf"/>
</dbReference>
<dbReference type="Pfam" id="PF08937">
    <property type="entry name" value="ThsB_TIR"/>
    <property type="match status" value="1"/>
</dbReference>
<gene>
    <name evidence="2" type="ORF">BECKFW1821C_GA0114237_101643</name>
</gene>
<organism evidence="2">
    <name type="scientific">Candidatus Kentrum sp. FW</name>
    <dbReference type="NCBI Taxonomy" id="2126338"/>
    <lineage>
        <taxon>Bacteria</taxon>
        <taxon>Pseudomonadati</taxon>
        <taxon>Pseudomonadota</taxon>
        <taxon>Gammaproteobacteria</taxon>
        <taxon>Candidatus Kentrum</taxon>
    </lineage>
</organism>
<dbReference type="EMBL" id="CAADFE010000016">
    <property type="protein sequence ID" value="VFJ68870.1"/>
    <property type="molecule type" value="Genomic_DNA"/>
</dbReference>
<dbReference type="SUPFAM" id="SSF52206">
    <property type="entry name" value="Hypothetical protein MTH538"/>
    <property type="match status" value="1"/>
</dbReference>
<accession>A0A450TMC6</accession>
<dbReference type="AlphaFoldDB" id="A0A450TMC6"/>
<evidence type="ECO:0000259" key="1">
    <source>
        <dbReference type="Pfam" id="PF08937"/>
    </source>
</evidence>
<reference evidence="2" key="1">
    <citation type="submission" date="2019-02" db="EMBL/GenBank/DDBJ databases">
        <authorList>
            <person name="Gruber-Vodicka R. H."/>
            <person name="Seah K. B. B."/>
        </authorList>
    </citation>
    <scope>NUCLEOTIDE SEQUENCE</scope>
    <source>
        <strain evidence="2">BECK_BZ131</strain>
    </source>
</reference>